<evidence type="ECO:0000256" key="8">
    <source>
        <dbReference type="SAM" id="MobiDB-lite"/>
    </source>
</evidence>
<dbReference type="EMBL" id="CAKKLH010000337">
    <property type="protein sequence ID" value="CAH0113309.1"/>
    <property type="molecule type" value="Genomic_DNA"/>
</dbReference>
<gene>
    <name evidence="14" type="ORF">DGAL_LOCUS17193</name>
</gene>
<evidence type="ECO:0000256" key="1">
    <source>
        <dbReference type="ARBA" id="ARBA00005043"/>
    </source>
</evidence>
<comment type="subcellular location">
    <subcellularLocation>
        <location evidence="6">Cytoplasm</location>
    </subcellularLocation>
    <subcellularLocation>
        <location evidence="6">Nucleus</location>
    </subcellularLocation>
</comment>
<dbReference type="InterPro" id="IPR056167">
    <property type="entry name" value="A-sol_ELP1"/>
</dbReference>
<feature type="compositionally biased region" description="Polar residues" evidence="8">
    <location>
        <begin position="1109"/>
        <end position="1120"/>
    </location>
</feature>
<keyword evidence="4" id="KW-0819">tRNA processing</keyword>
<dbReference type="Pfam" id="PF23878">
    <property type="entry name" value="TPR_ELP1"/>
    <property type="match status" value="1"/>
</dbReference>
<dbReference type="OrthoDB" id="40048at2759"/>
<feature type="domain" description="ELP1 three-helical bundle" evidence="13">
    <location>
        <begin position="1042"/>
        <end position="1203"/>
    </location>
</feature>
<dbReference type="Pfam" id="PF23925">
    <property type="entry name" value="A-sol_ELP1"/>
    <property type="match status" value="1"/>
</dbReference>
<organism evidence="14 15">
    <name type="scientific">Daphnia galeata</name>
    <dbReference type="NCBI Taxonomy" id="27404"/>
    <lineage>
        <taxon>Eukaryota</taxon>
        <taxon>Metazoa</taxon>
        <taxon>Ecdysozoa</taxon>
        <taxon>Arthropoda</taxon>
        <taxon>Crustacea</taxon>
        <taxon>Branchiopoda</taxon>
        <taxon>Diplostraca</taxon>
        <taxon>Cladocera</taxon>
        <taxon>Anomopoda</taxon>
        <taxon>Daphniidae</taxon>
        <taxon>Daphnia</taxon>
    </lineage>
</organism>
<comment type="similarity">
    <text evidence="2 6">Belongs to the ELP1/IKA1 family.</text>
</comment>
<evidence type="ECO:0000259" key="9">
    <source>
        <dbReference type="Pfam" id="PF04762"/>
    </source>
</evidence>
<evidence type="ECO:0000256" key="7">
    <source>
        <dbReference type="SAM" id="Coils"/>
    </source>
</evidence>
<dbReference type="GO" id="GO:0033588">
    <property type="term" value="C:elongator holoenzyme complex"/>
    <property type="evidence" value="ECO:0007669"/>
    <property type="project" value="InterPro"/>
</dbReference>
<dbReference type="InterPro" id="IPR056169">
    <property type="entry name" value="HB_ELP1"/>
</dbReference>
<dbReference type="AlphaFoldDB" id="A0A8J2WVJ6"/>
<evidence type="ECO:0000256" key="6">
    <source>
        <dbReference type="PIRNR" id="PIRNR017233"/>
    </source>
</evidence>
<dbReference type="Pfam" id="PF23936">
    <property type="entry name" value="HB_ELP1"/>
    <property type="match status" value="1"/>
</dbReference>
<protein>
    <recommendedName>
        <fullName evidence="5 6">Elongator complex protein 1</fullName>
    </recommendedName>
</protein>
<evidence type="ECO:0000313" key="14">
    <source>
        <dbReference type="EMBL" id="CAH0113309.1"/>
    </source>
</evidence>
<dbReference type="GO" id="GO:0005634">
    <property type="term" value="C:nucleus"/>
    <property type="evidence" value="ECO:0007669"/>
    <property type="project" value="UniProtKB-SubCell"/>
</dbReference>
<dbReference type="Gene3D" id="2.130.10.10">
    <property type="entry name" value="YVTN repeat-like/Quinoprotein amine dehydrogenase"/>
    <property type="match status" value="1"/>
</dbReference>
<evidence type="ECO:0000256" key="5">
    <source>
        <dbReference type="ARBA" id="ARBA00029535"/>
    </source>
</evidence>
<feature type="domain" description="ELP1 TPR" evidence="11">
    <location>
        <begin position="863"/>
        <end position="1029"/>
    </location>
</feature>
<comment type="function">
    <text evidence="6">Component of the elongator complex which is required for multiple tRNA modifications, including mcm5U (5-methoxycarbonylmethyl uridine), mcm5s2U (5-methoxycarbonylmethyl-2-thiouridine), and ncm5U (5-carbamoylmethyl uridine). The elongator complex catalyzes formation of carboxymethyluridine in the wobble base at position 34 in tRNAs.</text>
</comment>
<name>A0A8J2WVJ6_9CRUS</name>
<dbReference type="Pfam" id="PF04762">
    <property type="entry name" value="Beta-prop_ELP1_1st"/>
    <property type="match status" value="1"/>
</dbReference>
<dbReference type="UniPathway" id="UPA00988"/>
<feature type="coiled-coil region" evidence="7">
    <location>
        <begin position="1047"/>
        <end position="1074"/>
    </location>
</feature>
<evidence type="ECO:0000259" key="11">
    <source>
        <dbReference type="Pfam" id="PF23878"/>
    </source>
</evidence>
<evidence type="ECO:0000256" key="3">
    <source>
        <dbReference type="ARBA" id="ARBA00022490"/>
    </source>
</evidence>
<proteinExistence type="inferred from homology"/>
<dbReference type="InterPro" id="IPR006849">
    <property type="entry name" value="Elp1"/>
</dbReference>
<dbReference type="InterPro" id="IPR056166">
    <property type="entry name" value="TPR_ELP1"/>
</dbReference>
<dbReference type="InterPro" id="IPR056165">
    <property type="entry name" value="Beta-prop_ELP1_2nd"/>
</dbReference>
<keyword evidence="15" id="KW-1185">Reference proteome</keyword>
<evidence type="ECO:0000259" key="10">
    <source>
        <dbReference type="Pfam" id="PF23797"/>
    </source>
</evidence>
<keyword evidence="6" id="KW-0539">Nucleus</keyword>
<feature type="region of interest" description="Disordered" evidence="8">
    <location>
        <begin position="1109"/>
        <end position="1134"/>
    </location>
</feature>
<evidence type="ECO:0000256" key="4">
    <source>
        <dbReference type="ARBA" id="ARBA00022694"/>
    </source>
</evidence>
<evidence type="ECO:0000259" key="12">
    <source>
        <dbReference type="Pfam" id="PF23925"/>
    </source>
</evidence>
<dbReference type="GO" id="GO:0000049">
    <property type="term" value="F:tRNA binding"/>
    <property type="evidence" value="ECO:0007669"/>
    <property type="project" value="TreeGrafter"/>
</dbReference>
<feature type="domain" description="ELP1 alpha-solenoid" evidence="12">
    <location>
        <begin position="662"/>
        <end position="854"/>
    </location>
</feature>
<dbReference type="GO" id="GO:0002926">
    <property type="term" value="P:tRNA wobble base 5-methoxycarbonylmethyl-2-thiouridinylation"/>
    <property type="evidence" value="ECO:0007669"/>
    <property type="project" value="TreeGrafter"/>
</dbReference>
<dbReference type="GO" id="GO:0005829">
    <property type="term" value="C:cytosol"/>
    <property type="evidence" value="ECO:0007669"/>
    <property type="project" value="TreeGrafter"/>
</dbReference>
<dbReference type="InterPro" id="IPR015943">
    <property type="entry name" value="WD40/YVTN_repeat-like_dom_sf"/>
</dbReference>
<feature type="domain" description="ELP1 first N-terminal beta-propeller" evidence="9">
    <location>
        <begin position="2"/>
        <end position="337"/>
    </location>
</feature>
<reference evidence="14" key="1">
    <citation type="submission" date="2021-11" db="EMBL/GenBank/DDBJ databases">
        <authorList>
            <person name="Schell T."/>
        </authorList>
    </citation>
    <scope>NUCLEOTIDE SEQUENCE</scope>
    <source>
        <strain evidence="14">M5</strain>
    </source>
</reference>
<keyword evidence="7" id="KW-0175">Coiled coil</keyword>
<dbReference type="PANTHER" id="PTHR12747">
    <property type="entry name" value="ELONGATOR COMPLEX PROTEIN 1"/>
    <property type="match status" value="1"/>
</dbReference>
<dbReference type="Pfam" id="PF23797">
    <property type="entry name" value="Beta-prop_ELP1_2nd"/>
    <property type="match status" value="1"/>
</dbReference>
<accession>A0A8J2WVJ6</accession>
<dbReference type="PANTHER" id="PTHR12747:SF0">
    <property type="entry name" value="ELONGATOR COMPLEX PROTEIN 1"/>
    <property type="match status" value="1"/>
</dbReference>
<dbReference type="Proteomes" id="UP000789390">
    <property type="component" value="Unassembled WGS sequence"/>
</dbReference>
<dbReference type="SUPFAM" id="SSF69322">
    <property type="entry name" value="Tricorn protease domain 2"/>
    <property type="match status" value="1"/>
</dbReference>
<keyword evidence="3 6" id="KW-0963">Cytoplasm</keyword>
<dbReference type="InterPro" id="IPR056164">
    <property type="entry name" value="Beta-prop_ELP1_1st"/>
</dbReference>
<evidence type="ECO:0000313" key="15">
    <source>
        <dbReference type="Proteomes" id="UP000789390"/>
    </source>
</evidence>
<sequence>MRNLALIDKKSASCSFLKNCCAATVERNCMYFANQNELCKLDVDQKNPEENVEILGPLDVGTVLDLKYLPEEDVLAIIAKMGSVSVYNLNSSEFDVVGEVSDGISACCWSPDMETLVIISETGNVLMMSRTWDVLQEVPLFQQDFGEAKFVSVGWGSKETQFHGSEGKDARSKKKIESTLADWDDKETRVVWRADGLFFAINAVEPSLGHRLIRVFNREGFLHSTSEPVNQLEQSLSWRSSGASGLITSSISLIQQGKQQMAFFEKNGLRHGEFDISMGHQILESYWNGDSTILAVLIRSDLENYGLQLWTMANYHWYMKHFYPFEKEIKPLWITWDVIETNRLHLITSNGTYLMMDYQSVVTSSKGLTSSDPACIAVVDNCKLKITFLRETIVPPPMCGWEIEFSTSIHSLDLMSNDSTRLCVLTQNGLLHFFRLTSCEEGEKSCHPDIKIVCKEGGRFQPIWDYTASLDLPEYPELYHLRFLNPSTIVASSMNKLVALDLNDSAVTMKDSITVDSRIGGLESLREQGDTVLIHLIDGKILELHTNDMKLSDSIVFPEFCYRVESINGHTIGLATSGRLYVDGKEILSAISSFVIHSDFLVVTSLQKHRLLCLPLAHLSNSNLAITERAIERGAKLVHAVAMDTTVVLQMPRGNLEAIHPRALSLNIMKSLIDGKSFADAFVLMKKQRINLNLLYDHNPSAFLEHCSQFVEQVSCVDVANLNLFLGELQNEDFTRTMYQNHYEEKFVSTDEEKVDKICVKLRQVMCESNSLKYLLPVVTSYIKQGRVDAALKRVQILAEESLKDQALKYMAVLVDGDQLYKEALATYDLQLTLMVAHRSQKDPKEYLAFLNELKAMADENERRFTIDNSLKRYDSAVRHLCHCRPFRTEQVTSYMKLHRVFVSVIDELCTVSPVSEVKEALQAAACLQAEILISRDNHEEAGYLYQRVGLFNLAVDVFKQCGMWENCLSIASFVQMSDEELKSLVTILVTRLRSYKKHKDAAHLAEYNLKDYQLAGQCFVDGLFFSEAWALAHRNNLSNWAETTLKTELNEAFQMMEAKLEQVGNECNKYTQRLSIVRQDLLYKRDHPPAETDHGDLYSETGSSIFTHTTGTSASGRTFRSSKNRRKQERKKLRLKEGSPFEDMAIINELHVLFSSMASVLQDVGRLLRGDLLISKDWSRAKCFQSKAESLVKKLEDKKKEIWNFSLVHKNQENDKNFGPSATTEMIISQINREKEEFFTTRYLELDIKIRSPPESSDVSWKLDSLK</sequence>
<dbReference type="PIRSF" id="PIRSF017233">
    <property type="entry name" value="IKAP"/>
    <property type="match status" value="1"/>
</dbReference>
<comment type="caution">
    <text evidence="14">The sequence shown here is derived from an EMBL/GenBank/DDBJ whole genome shotgun (WGS) entry which is preliminary data.</text>
</comment>
<feature type="compositionally biased region" description="Basic residues" evidence="8">
    <location>
        <begin position="1121"/>
        <end position="1134"/>
    </location>
</feature>
<comment type="pathway">
    <text evidence="1">tRNA modification; 5-methoxycarbonylmethyl-2-thiouridine-tRNA biosynthesis.</text>
</comment>
<evidence type="ECO:0000256" key="2">
    <source>
        <dbReference type="ARBA" id="ARBA00006086"/>
    </source>
</evidence>
<feature type="domain" description="ELP1 N-terminal second beta-propeller" evidence="10">
    <location>
        <begin position="378"/>
        <end position="638"/>
    </location>
</feature>
<evidence type="ECO:0000259" key="13">
    <source>
        <dbReference type="Pfam" id="PF23936"/>
    </source>
</evidence>